<dbReference type="Proteomes" id="UP000253426">
    <property type="component" value="Unassembled WGS sequence"/>
</dbReference>
<gene>
    <name evidence="1" type="ORF">DES53_11299</name>
</gene>
<dbReference type="AlphaFoldDB" id="A0A366H7F7"/>
<evidence type="ECO:0000313" key="1">
    <source>
        <dbReference type="EMBL" id="RBP38101.1"/>
    </source>
</evidence>
<evidence type="ECO:0000313" key="2">
    <source>
        <dbReference type="Proteomes" id="UP000253426"/>
    </source>
</evidence>
<keyword evidence="2" id="KW-1185">Reference proteome</keyword>
<proteinExistence type="predicted"/>
<organism evidence="1 2">
    <name type="scientific">Roseimicrobium gellanilyticum</name>
    <dbReference type="NCBI Taxonomy" id="748857"/>
    <lineage>
        <taxon>Bacteria</taxon>
        <taxon>Pseudomonadati</taxon>
        <taxon>Verrucomicrobiota</taxon>
        <taxon>Verrucomicrobiia</taxon>
        <taxon>Verrucomicrobiales</taxon>
        <taxon>Verrucomicrobiaceae</taxon>
        <taxon>Roseimicrobium</taxon>
    </lineage>
</organism>
<dbReference type="EMBL" id="QNRR01000012">
    <property type="protein sequence ID" value="RBP38101.1"/>
    <property type="molecule type" value="Genomic_DNA"/>
</dbReference>
<dbReference type="RefSeq" id="WP_170157410.1">
    <property type="nucleotide sequence ID" value="NZ_QNRR01000012.1"/>
</dbReference>
<comment type="caution">
    <text evidence="1">The sequence shown here is derived from an EMBL/GenBank/DDBJ whole genome shotgun (WGS) entry which is preliminary data.</text>
</comment>
<sequence length="260" mass="30076">MNTSSHLAILLVGLSALVAPLHAESYRMHTSEQRSEYTEQNSIRTPGQEFFQSLHEFDNHFRQEEHRSGRGGSHSRLTENYEHLRDRATRVEQCGGFASPEDSRSFFQEWRQFERDASSLQQESSDTPYGRSFSESLSRMREQGSEFQMQSINHLTGEAQSCGFLHKMRDLDKQVTKLESRGGRFSPAVHSALTEVHSLHDEALDLHLRMPGVKLDHSFRNRLERAERTLREEGSGWINDEHRSLFNLMTDVNLTLELDR</sequence>
<protein>
    <submittedName>
        <fullName evidence="1">Uncharacterized protein</fullName>
    </submittedName>
</protein>
<accession>A0A366H7F7</accession>
<reference evidence="1 2" key="1">
    <citation type="submission" date="2018-06" db="EMBL/GenBank/DDBJ databases">
        <title>Genomic Encyclopedia of Type Strains, Phase IV (KMG-IV): sequencing the most valuable type-strain genomes for metagenomic binning, comparative biology and taxonomic classification.</title>
        <authorList>
            <person name="Goeker M."/>
        </authorList>
    </citation>
    <scope>NUCLEOTIDE SEQUENCE [LARGE SCALE GENOMIC DNA]</scope>
    <source>
        <strain evidence="1 2">DSM 25532</strain>
    </source>
</reference>
<name>A0A366H7F7_9BACT</name>